<reference evidence="1 2" key="1">
    <citation type="submission" date="2020-09" db="EMBL/GenBank/DDBJ databases">
        <title>De no assembly of potato wild relative species, Solanum commersonii.</title>
        <authorList>
            <person name="Cho K."/>
        </authorList>
    </citation>
    <scope>NUCLEOTIDE SEQUENCE [LARGE SCALE GENOMIC DNA]</scope>
    <source>
        <strain evidence="1">LZ3.2</strain>
        <tissue evidence="1">Leaf</tissue>
    </source>
</reference>
<dbReference type="Proteomes" id="UP000824120">
    <property type="component" value="Chromosome 3"/>
</dbReference>
<name>A0A9J6A180_SOLCO</name>
<evidence type="ECO:0000313" key="2">
    <source>
        <dbReference type="Proteomes" id="UP000824120"/>
    </source>
</evidence>
<sequence>MTCLPCKHVLLSATMYVINHGHAHSPSSTLYNSI</sequence>
<protein>
    <submittedName>
        <fullName evidence="1">Uncharacterized protein</fullName>
    </submittedName>
</protein>
<evidence type="ECO:0000313" key="1">
    <source>
        <dbReference type="EMBL" id="KAG5618042.1"/>
    </source>
</evidence>
<accession>A0A9J6A180</accession>
<organism evidence="1 2">
    <name type="scientific">Solanum commersonii</name>
    <name type="common">Commerson's wild potato</name>
    <name type="synonym">Commerson's nightshade</name>
    <dbReference type="NCBI Taxonomy" id="4109"/>
    <lineage>
        <taxon>Eukaryota</taxon>
        <taxon>Viridiplantae</taxon>
        <taxon>Streptophyta</taxon>
        <taxon>Embryophyta</taxon>
        <taxon>Tracheophyta</taxon>
        <taxon>Spermatophyta</taxon>
        <taxon>Magnoliopsida</taxon>
        <taxon>eudicotyledons</taxon>
        <taxon>Gunneridae</taxon>
        <taxon>Pentapetalae</taxon>
        <taxon>asterids</taxon>
        <taxon>lamiids</taxon>
        <taxon>Solanales</taxon>
        <taxon>Solanaceae</taxon>
        <taxon>Solanoideae</taxon>
        <taxon>Solaneae</taxon>
        <taxon>Solanum</taxon>
    </lineage>
</organism>
<proteinExistence type="predicted"/>
<dbReference type="AlphaFoldDB" id="A0A9J6A180"/>
<keyword evidence="2" id="KW-1185">Reference proteome</keyword>
<dbReference type="EMBL" id="JACXVP010000003">
    <property type="protein sequence ID" value="KAG5618042.1"/>
    <property type="molecule type" value="Genomic_DNA"/>
</dbReference>
<gene>
    <name evidence="1" type="ORF">H5410_017866</name>
</gene>
<comment type="caution">
    <text evidence="1">The sequence shown here is derived from an EMBL/GenBank/DDBJ whole genome shotgun (WGS) entry which is preliminary data.</text>
</comment>